<comment type="caution">
    <text evidence="1">The sequence shown here is derived from an EMBL/GenBank/DDBJ whole genome shotgun (WGS) entry which is preliminary data.</text>
</comment>
<dbReference type="Proteomes" id="UP001417504">
    <property type="component" value="Unassembled WGS sequence"/>
</dbReference>
<dbReference type="EMBL" id="JBBNAE010000002">
    <property type="protein sequence ID" value="KAK9145084.1"/>
    <property type="molecule type" value="Genomic_DNA"/>
</dbReference>
<sequence length="137" mass="15468">MAYVSRYSVSLKALSILNHNHCSISIADVLGRLVGIGALVDQEVQAKQRKVKKIVLRIQISREPMTKEVQLIRKENEIFDVKAETMIVEEVKRQRSMAKLADLEPPYPRPKTSVRTTQRLIAQGMGQKIPKSPFGSN</sequence>
<name>A0AAP0K4I8_9MAGN</name>
<accession>A0AAP0K4I8</accession>
<reference evidence="1 2" key="1">
    <citation type="submission" date="2024-01" db="EMBL/GenBank/DDBJ databases">
        <title>Genome assemblies of Stephania.</title>
        <authorList>
            <person name="Yang L."/>
        </authorList>
    </citation>
    <scope>NUCLEOTIDE SEQUENCE [LARGE SCALE GENOMIC DNA]</scope>
    <source>
        <strain evidence="1">QJT</strain>
        <tissue evidence="1">Leaf</tissue>
    </source>
</reference>
<protein>
    <submittedName>
        <fullName evidence="1">Uncharacterized protein</fullName>
    </submittedName>
</protein>
<evidence type="ECO:0000313" key="1">
    <source>
        <dbReference type="EMBL" id="KAK9145084.1"/>
    </source>
</evidence>
<evidence type="ECO:0000313" key="2">
    <source>
        <dbReference type="Proteomes" id="UP001417504"/>
    </source>
</evidence>
<gene>
    <name evidence="1" type="ORF">Sjap_004987</name>
</gene>
<proteinExistence type="predicted"/>
<keyword evidence="2" id="KW-1185">Reference proteome</keyword>
<organism evidence="1 2">
    <name type="scientific">Stephania japonica</name>
    <dbReference type="NCBI Taxonomy" id="461633"/>
    <lineage>
        <taxon>Eukaryota</taxon>
        <taxon>Viridiplantae</taxon>
        <taxon>Streptophyta</taxon>
        <taxon>Embryophyta</taxon>
        <taxon>Tracheophyta</taxon>
        <taxon>Spermatophyta</taxon>
        <taxon>Magnoliopsida</taxon>
        <taxon>Ranunculales</taxon>
        <taxon>Menispermaceae</taxon>
        <taxon>Menispermoideae</taxon>
        <taxon>Cissampelideae</taxon>
        <taxon>Stephania</taxon>
    </lineage>
</organism>
<dbReference type="AlphaFoldDB" id="A0AAP0K4I8"/>